<evidence type="ECO:0000313" key="1">
    <source>
        <dbReference type="EMBL" id="KAJ1169449.1"/>
    </source>
</evidence>
<accession>A0AAV7T000</accession>
<sequence length="68" mass="7016">MTANEWTLTGKPGSSQSAERWTLVPGGSCLGFARLRKCEPRTADTCCCGGLGVPLAGEDCFFAGVCSG</sequence>
<name>A0AAV7T000_PLEWA</name>
<dbReference type="EMBL" id="JANPWB010000007">
    <property type="protein sequence ID" value="KAJ1169449.1"/>
    <property type="molecule type" value="Genomic_DNA"/>
</dbReference>
<organism evidence="1 2">
    <name type="scientific">Pleurodeles waltl</name>
    <name type="common">Iberian ribbed newt</name>
    <dbReference type="NCBI Taxonomy" id="8319"/>
    <lineage>
        <taxon>Eukaryota</taxon>
        <taxon>Metazoa</taxon>
        <taxon>Chordata</taxon>
        <taxon>Craniata</taxon>
        <taxon>Vertebrata</taxon>
        <taxon>Euteleostomi</taxon>
        <taxon>Amphibia</taxon>
        <taxon>Batrachia</taxon>
        <taxon>Caudata</taxon>
        <taxon>Salamandroidea</taxon>
        <taxon>Salamandridae</taxon>
        <taxon>Pleurodelinae</taxon>
        <taxon>Pleurodeles</taxon>
    </lineage>
</organism>
<dbReference type="AlphaFoldDB" id="A0AAV7T000"/>
<reference evidence="1" key="1">
    <citation type="journal article" date="2022" name="bioRxiv">
        <title>Sequencing and chromosome-scale assembly of the giantPleurodeles waltlgenome.</title>
        <authorList>
            <person name="Brown T."/>
            <person name="Elewa A."/>
            <person name="Iarovenko S."/>
            <person name="Subramanian E."/>
            <person name="Araus A.J."/>
            <person name="Petzold A."/>
            <person name="Susuki M."/>
            <person name="Suzuki K.-i.T."/>
            <person name="Hayashi T."/>
            <person name="Toyoda A."/>
            <person name="Oliveira C."/>
            <person name="Osipova E."/>
            <person name="Leigh N.D."/>
            <person name="Simon A."/>
            <person name="Yun M.H."/>
        </authorList>
    </citation>
    <scope>NUCLEOTIDE SEQUENCE</scope>
    <source>
        <strain evidence="1">20211129_DDA</strain>
        <tissue evidence="1">Liver</tissue>
    </source>
</reference>
<gene>
    <name evidence="1" type="ORF">NDU88_001342</name>
</gene>
<keyword evidence="2" id="KW-1185">Reference proteome</keyword>
<dbReference type="Proteomes" id="UP001066276">
    <property type="component" value="Chromosome 4_1"/>
</dbReference>
<evidence type="ECO:0000313" key="2">
    <source>
        <dbReference type="Proteomes" id="UP001066276"/>
    </source>
</evidence>
<comment type="caution">
    <text evidence="1">The sequence shown here is derived from an EMBL/GenBank/DDBJ whole genome shotgun (WGS) entry which is preliminary data.</text>
</comment>
<proteinExistence type="predicted"/>
<protein>
    <submittedName>
        <fullName evidence="1">Uncharacterized protein</fullName>
    </submittedName>
</protein>